<evidence type="ECO:0000313" key="1">
    <source>
        <dbReference type="EMBL" id="CAF4206319.1"/>
    </source>
</evidence>
<organism evidence="1 2">
    <name type="scientific">Rotaria sordida</name>
    <dbReference type="NCBI Taxonomy" id="392033"/>
    <lineage>
        <taxon>Eukaryota</taxon>
        <taxon>Metazoa</taxon>
        <taxon>Spiralia</taxon>
        <taxon>Gnathifera</taxon>
        <taxon>Rotifera</taxon>
        <taxon>Eurotatoria</taxon>
        <taxon>Bdelloidea</taxon>
        <taxon>Philodinida</taxon>
        <taxon>Philodinidae</taxon>
        <taxon>Rotaria</taxon>
    </lineage>
</organism>
<reference evidence="1" key="1">
    <citation type="submission" date="2021-02" db="EMBL/GenBank/DDBJ databases">
        <authorList>
            <person name="Nowell W R."/>
        </authorList>
    </citation>
    <scope>NUCLEOTIDE SEQUENCE</scope>
</reference>
<feature type="non-terminal residue" evidence="1">
    <location>
        <position position="25"/>
    </location>
</feature>
<comment type="caution">
    <text evidence="1">The sequence shown here is derived from an EMBL/GenBank/DDBJ whole genome shotgun (WGS) entry which is preliminary data.</text>
</comment>
<dbReference type="AlphaFoldDB" id="A0A820BF29"/>
<dbReference type="Proteomes" id="UP000663874">
    <property type="component" value="Unassembled WGS sequence"/>
</dbReference>
<dbReference type="EMBL" id="CAJOBE010017009">
    <property type="protein sequence ID" value="CAF4206319.1"/>
    <property type="molecule type" value="Genomic_DNA"/>
</dbReference>
<sequence length="25" mass="2752">MIFGANTYPGKFQDSKVLIAYLSST</sequence>
<evidence type="ECO:0000313" key="2">
    <source>
        <dbReference type="Proteomes" id="UP000663874"/>
    </source>
</evidence>
<proteinExistence type="predicted"/>
<name>A0A820BF29_9BILA</name>
<accession>A0A820BF29</accession>
<protein>
    <submittedName>
        <fullName evidence="1">Uncharacterized protein</fullName>
    </submittedName>
</protein>
<gene>
    <name evidence="1" type="ORF">FNK824_LOCUS36524</name>
</gene>